<name>A0A5C3P5Z9_9APHY</name>
<dbReference type="InParanoid" id="A0A5C3P5Z9"/>
<sequence length="64" mass="7282">MFYTITQDAFVLAKLLARPKVTKDELPNTLSIYGEVRRQGRRTISHEREGGPLRHSRVCGPADE</sequence>
<protein>
    <submittedName>
        <fullName evidence="2">Uncharacterized protein</fullName>
    </submittedName>
</protein>
<keyword evidence="3" id="KW-1185">Reference proteome</keyword>
<organism evidence="2 3">
    <name type="scientific">Polyporus arcularius HHB13444</name>
    <dbReference type="NCBI Taxonomy" id="1314778"/>
    <lineage>
        <taxon>Eukaryota</taxon>
        <taxon>Fungi</taxon>
        <taxon>Dikarya</taxon>
        <taxon>Basidiomycota</taxon>
        <taxon>Agaricomycotina</taxon>
        <taxon>Agaricomycetes</taxon>
        <taxon>Polyporales</taxon>
        <taxon>Polyporaceae</taxon>
        <taxon>Polyporus</taxon>
    </lineage>
</organism>
<reference evidence="2 3" key="1">
    <citation type="journal article" date="2019" name="Nat. Ecol. Evol.">
        <title>Megaphylogeny resolves global patterns of mushroom evolution.</title>
        <authorList>
            <person name="Varga T."/>
            <person name="Krizsan K."/>
            <person name="Foldi C."/>
            <person name="Dima B."/>
            <person name="Sanchez-Garcia M."/>
            <person name="Sanchez-Ramirez S."/>
            <person name="Szollosi G.J."/>
            <person name="Szarkandi J.G."/>
            <person name="Papp V."/>
            <person name="Albert L."/>
            <person name="Andreopoulos W."/>
            <person name="Angelini C."/>
            <person name="Antonin V."/>
            <person name="Barry K.W."/>
            <person name="Bougher N.L."/>
            <person name="Buchanan P."/>
            <person name="Buyck B."/>
            <person name="Bense V."/>
            <person name="Catcheside P."/>
            <person name="Chovatia M."/>
            <person name="Cooper J."/>
            <person name="Damon W."/>
            <person name="Desjardin D."/>
            <person name="Finy P."/>
            <person name="Geml J."/>
            <person name="Haridas S."/>
            <person name="Hughes K."/>
            <person name="Justo A."/>
            <person name="Karasinski D."/>
            <person name="Kautmanova I."/>
            <person name="Kiss B."/>
            <person name="Kocsube S."/>
            <person name="Kotiranta H."/>
            <person name="LaButti K.M."/>
            <person name="Lechner B.E."/>
            <person name="Liimatainen K."/>
            <person name="Lipzen A."/>
            <person name="Lukacs Z."/>
            <person name="Mihaltcheva S."/>
            <person name="Morgado L.N."/>
            <person name="Niskanen T."/>
            <person name="Noordeloos M.E."/>
            <person name="Ohm R.A."/>
            <person name="Ortiz-Santana B."/>
            <person name="Ovrebo C."/>
            <person name="Racz N."/>
            <person name="Riley R."/>
            <person name="Savchenko A."/>
            <person name="Shiryaev A."/>
            <person name="Soop K."/>
            <person name="Spirin V."/>
            <person name="Szebenyi C."/>
            <person name="Tomsovsky M."/>
            <person name="Tulloss R.E."/>
            <person name="Uehling J."/>
            <person name="Grigoriev I.V."/>
            <person name="Vagvolgyi C."/>
            <person name="Papp T."/>
            <person name="Martin F.M."/>
            <person name="Miettinen O."/>
            <person name="Hibbett D.S."/>
            <person name="Nagy L.G."/>
        </authorList>
    </citation>
    <scope>NUCLEOTIDE SEQUENCE [LARGE SCALE GENOMIC DNA]</scope>
    <source>
        <strain evidence="2 3">HHB13444</strain>
    </source>
</reference>
<feature type="region of interest" description="Disordered" evidence="1">
    <location>
        <begin position="39"/>
        <end position="64"/>
    </location>
</feature>
<evidence type="ECO:0000256" key="1">
    <source>
        <dbReference type="SAM" id="MobiDB-lite"/>
    </source>
</evidence>
<evidence type="ECO:0000313" key="3">
    <source>
        <dbReference type="Proteomes" id="UP000308197"/>
    </source>
</evidence>
<dbReference type="EMBL" id="ML211276">
    <property type="protein sequence ID" value="TFK85075.1"/>
    <property type="molecule type" value="Genomic_DNA"/>
</dbReference>
<dbReference type="AlphaFoldDB" id="A0A5C3P5Z9"/>
<accession>A0A5C3P5Z9</accession>
<dbReference type="Proteomes" id="UP000308197">
    <property type="component" value="Unassembled WGS sequence"/>
</dbReference>
<gene>
    <name evidence="2" type="ORF">K466DRAFT_203615</name>
</gene>
<proteinExistence type="predicted"/>
<evidence type="ECO:0000313" key="2">
    <source>
        <dbReference type="EMBL" id="TFK85075.1"/>
    </source>
</evidence>